<evidence type="ECO:0000259" key="3">
    <source>
        <dbReference type="SMART" id="SM00563"/>
    </source>
</evidence>
<accession>A0ABU2B625</accession>
<gene>
    <name evidence="4" type="ORF">J2S37_000605</name>
</gene>
<proteinExistence type="predicted"/>
<name>A0ABU2B625_9CORY</name>
<dbReference type="RefSeq" id="WP_277104483.1">
    <property type="nucleotide sequence ID" value="NZ_BAAAJS010000077.1"/>
</dbReference>
<dbReference type="SMART" id="SM00563">
    <property type="entry name" value="PlsC"/>
    <property type="match status" value="1"/>
</dbReference>
<dbReference type="Proteomes" id="UP001183619">
    <property type="component" value="Unassembled WGS sequence"/>
</dbReference>
<dbReference type="GO" id="GO:0016746">
    <property type="term" value="F:acyltransferase activity"/>
    <property type="evidence" value="ECO:0007669"/>
    <property type="project" value="UniProtKB-KW"/>
</dbReference>
<keyword evidence="2 4" id="KW-0012">Acyltransferase</keyword>
<keyword evidence="1" id="KW-0808">Transferase</keyword>
<dbReference type="SUPFAM" id="SSF69593">
    <property type="entry name" value="Glycerol-3-phosphate (1)-acyltransferase"/>
    <property type="match status" value="1"/>
</dbReference>
<dbReference type="CDD" id="cd07989">
    <property type="entry name" value="LPLAT_AGPAT-like"/>
    <property type="match status" value="1"/>
</dbReference>
<dbReference type="InterPro" id="IPR002123">
    <property type="entry name" value="Plipid/glycerol_acylTrfase"/>
</dbReference>
<evidence type="ECO:0000256" key="2">
    <source>
        <dbReference type="ARBA" id="ARBA00023315"/>
    </source>
</evidence>
<evidence type="ECO:0000313" key="5">
    <source>
        <dbReference type="Proteomes" id="UP001183619"/>
    </source>
</evidence>
<evidence type="ECO:0000256" key="1">
    <source>
        <dbReference type="ARBA" id="ARBA00022679"/>
    </source>
</evidence>
<dbReference type="PANTHER" id="PTHR10434:SF55">
    <property type="entry name" value="POSSIBLE ACYLTRANSFERASE"/>
    <property type="match status" value="1"/>
</dbReference>
<evidence type="ECO:0000313" key="4">
    <source>
        <dbReference type="EMBL" id="MDR7354067.1"/>
    </source>
</evidence>
<reference evidence="4 5" key="1">
    <citation type="submission" date="2023-07" db="EMBL/GenBank/DDBJ databases">
        <title>Sequencing the genomes of 1000 actinobacteria strains.</title>
        <authorList>
            <person name="Klenk H.-P."/>
        </authorList>
    </citation>
    <scope>NUCLEOTIDE SEQUENCE [LARGE SCALE GENOMIC DNA]</scope>
    <source>
        <strain evidence="4 5">DSM 44508</strain>
    </source>
</reference>
<protein>
    <submittedName>
        <fullName evidence="4">1-acyl-sn-glycerol-3-phosphate acyltransferase</fullName>
    </submittedName>
</protein>
<sequence length="284" mass="31177">MNLSGRELRNHIFLVEENLAQLPAHPERKEPVYGCVIRLVIAMLRAQGIKVHIDGAENIPADGAALLAVNHTGYYDFIFAGTVARVRGGRLVRFMAKKEIFDVPVVNFLMRKMKHIRVDRSAGAGSLDAAVESLQQGNLVGIFPEGTISRSFELRELKTGAARIADQAGVPLIPMALWGSQRVWTKGVPRSIGRHHYPMWLKVGAPIECSGDVVADTKALHAAMKALLDEVRADYDAVYGPFPEGQRWRPASMGGSAPTLEEAAEIDARVKALKAERKAAKKRR</sequence>
<keyword evidence="5" id="KW-1185">Reference proteome</keyword>
<dbReference type="Pfam" id="PF01553">
    <property type="entry name" value="Acyltransferase"/>
    <property type="match status" value="1"/>
</dbReference>
<organism evidence="4 5">
    <name type="scientific">Corynebacterium felinum</name>
    <dbReference type="NCBI Taxonomy" id="131318"/>
    <lineage>
        <taxon>Bacteria</taxon>
        <taxon>Bacillati</taxon>
        <taxon>Actinomycetota</taxon>
        <taxon>Actinomycetes</taxon>
        <taxon>Mycobacteriales</taxon>
        <taxon>Corynebacteriaceae</taxon>
        <taxon>Corynebacterium</taxon>
    </lineage>
</organism>
<dbReference type="PANTHER" id="PTHR10434">
    <property type="entry name" value="1-ACYL-SN-GLYCEROL-3-PHOSPHATE ACYLTRANSFERASE"/>
    <property type="match status" value="1"/>
</dbReference>
<feature type="domain" description="Phospholipid/glycerol acyltransferase" evidence="3">
    <location>
        <begin position="65"/>
        <end position="180"/>
    </location>
</feature>
<comment type="caution">
    <text evidence="4">The sequence shown here is derived from an EMBL/GenBank/DDBJ whole genome shotgun (WGS) entry which is preliminary data.</text>
</comment>
<dbReference type="EMBL" id="JAVDYF010000001">
    <property type="protein sequence ID" value="MDR7354067.1"/>
    <property type="molecule type" value="Genomic_DNA"/>
</dbReference>